<evidence type="ECO:0000256" key="1">
    <source>
        <dbReference type="SAM" id="MobiDB-lite"/>
    </source>
</evidence>
<evidence type="ECO:0000313" key="3">
    <source>
        <dbReference type="EMBL" id="AVO48971.1"/>
    </source>
</evidence>
<dbReference type="CDD" id="cd04301">
    <property type="entry name" value="NAT_SF"/>
    <property type="match status" value="1"/>
</dbReference>
<proteinExistence type="predicted"/>
<dbReference type="Proteomes" id="UP000237925">
    <property type="component" value="Chromosome"/>
</dbReference>
<protein>
    <submittedName>
        <fullName evidence="3">N-acetyltransferase</fullName>
    </submittedName>
</protein>
<feature type="region of interest" description="Disordered" evidence="1">
    <location>
        <begin position="167"/>
        <end position="186"/>
    </location>
</feature>
<accession>A0A2R3QB41</accession>
<dbReference type="EMBL" id="CP027667">
    <property type="protein sequence ID" value="AVO48971.1"/>
    <property type="molecule type" value="Genomic_DNA"/>
</dbReference>
<dbReference type="InterPro" id="IPR050276">
    <property type="entry name" value="MshD_Acetyltransferase"/>
</dbReference>
<keyword evidence="3" id="KW-0808">Transferase</keyword>
<name>A0A2R3QB41_9BURK</name>
<dbReference type="Gene3D" id="3.40.630.30">
    <property type="match status" value="1"/>
</dbReference>
<sequence length="186" mass="20987">MKDFDIRLAINTDLQALYELEKRAFFTDRISLRSWRRMLISPSATVIVATSENIIVGSAVVLFRNSTSVSRIYSVAVSEDFQHCGIGRALITYACLIANKKNHREVRLESRIDNASAHRLFRSLGFSPWGKPVDGYYADGTAACRFRFRLPVSQPVLNEKPMAIHHLPHRSEESDPGAASFSRAHH</sequence>
<dbReference type="InterPro" id="IPR000182">
    <property type="entry name" value="GNAT_dom"/>
</dbReference>
<dbReference type="PROSITE" id="PS51186">
    <property type="entry name" value="GNAT"/>
    <property type="match status" value="1"/>
</dbReference>
<dbReference type="KEGG" id="mela:C6568_06690"/>
<dbReference type="Pfam" id="PF00583">
    <property type="entry name" value="Acetyltransf_1"/>
    <property type="match status" value="1"/>
</dbReference>
<dbReference type="PANTHER" id="PTHR43617">
    <property type="entry name" value="L-AMINO ACID N-ACETYLTRANSFERASE"/>
    <property type="match status" value="1"/>
</dbReference>
<gene>
    <name evidence="3" type="ORF">C6568_06690</name>
</gene>
<organism evidence="3 4">
    <name type="scientific">Melaminivora suipulveris</name>
    <dbReference type="NCBI Taxonomy" id="2109913"/>
    <lineage>
        <taxon>Bacteria</taxon>
        <taxon>Pseudomonadati</taxon>
        <taxon>Pseudomonadota</taxon>
        <taxon>Betaproteobacteria</taxon>
        <taxon>Burkholderiales</taxon>
        <taxon>Comamonadaceae</taxon>
        <taxon>Melaminivora</taxon>
    </lineage>
</organism>
<dbReference type="PANTHER" id="PTHR43617:SF20">
    <property type="entry name" value="N-ALPHA-ACETYLTRANSFERASE RIMI"/>
    <property type="match status" value="1"/>
</dbReference>
<dbReference type="AlphaFoldDB" id="A0A2R3QB41"/>
<keyword evidence="4" id="KW-1185">Reference proteome</keyword>
<dbReference type="InterPro" id="IPR016181">
    <property type="entry name" value="Acyl_CoA_acyltransferase"/>
</dbReference>
<dbReference type="GO" id="GO:0016747">
    <property type="term" value="F:acyltransferase activity, transferring groups other than amino-acyl groups"/>
    <property type="evidence" value="ECO:0007669"/>
    <property type="project" value="InterPro"/>
</dbReference>
<reference evidence="3 4" key="1">
    <citation type="submission" date="2018-03" db="EMBL/GenBank/DDBJ databases">
        <title>Genome sequencing of Melaminivora sp.</title>
        <authorList>
            <person name="Kim S.-J."/>
            <person name="Heo J."/>
            <person name="Ahn J.-H."/>
            <person name="Kwon S.-W."/>
        </authorList>
    </citation>
    <scope>NUCLEOTIDE SEQUENCE [LARGE SCALE GENOMIC DNA]</scope>
    <source>
        <strain evidence="3 4">SC2-9</strain>
    </source>
</reference>
<evidence type="ECO:0000259" key="2">
    <source>
        <dbReference type="PROSITE" id="PS51186"/>
    </source>
</evidence>
<dbReference type="RefSeq" id="WP_082136953.1">
    <property type="nucleotide sequence ID" value="NZ_CP027667.1"/>
</dbReference>
<feature type="domain" description="N-acetyltransferase" evidence="2">
    <location>
        <begin position="4"/>
        <end position="151"/>
    </location>
</feature>
<dbReference type="OrthoDB" id="27442at2"/>
<evidence type="ECO:0000313" key="4">
    <source>
        <dbReference type="Proteomes" id="UP000237925"/>
    </source>
</evidence>
<dbReference type="SUPFAM" id="SSF55729">
    <property type="entry name" value="Acyl-CoA N-acyltransferases (Nat)"/>
    <property type="match status" value="1"/>
</dbReference>